<dbReference type="PROSITE" id="PS50012">
    <property type="entry name" value="RCC1_3"/>
    <property type="match status" value="1"/>
</dbReference>
<evidence type="ECO:0000313" key="4">
    <source>
        <dbReference type="Proteomes" id="UP000816034"/>
    </source>
</evidence>
<dbReference type="AlphaFoldDB" id="A0AA88KI13"/>
<feature type="region of interest" description="Disordered" evidence="2">
    <location>
        <begin position="1"/>
        <end position="28"/>
    </location>
</feature>
<dbReference type="Proteomes" id="UP000816034">
    <property type="component" value="Unassembled WGS sequence"/>
</dbReference>
<dbReference type="GO" id="GO:0005737">
    <property type="term" value="C:cytoplasm"/>
    <property type="evidence" value="ECO:0007669"/>
    <property type="project" value="TreeGrafter"/>
</dbReference>
<evidence type="ECO:0000256" key="1">
    <source>
        <dbReference type="PROSITE-ProRule" id="PRU00235"/>
    </source>
</evidence>
<dbReference type="InterPro" id="IPR051553">
    <property type="entry name" value="Ran_GTPase-activating"/>
</dbReference>
<feature type="compositionally biased region" description="Low complexity" evidence="2">
    <location>
        <begin position="1"/>
        <end position="13"/>
    </location>
</feature>
<protein>
    <submittedName>
        <fullName evidence="3">Uncharacterized protein</fullName>
    </submittedName>
</protein>
<proteinExistence type="predicted"/>
<evidence type="ECO:0000256" key="2">
    <source>
        <dbReference type="SAM" id="MobiDB-lite"/>
    </source>
</evidence>
<accession>A0AA88KI13</accession>
<dbReference type="RefSeq" id="XP_044545665.1">
    <property type="nucleotide sequence ID" value="XM_044698634.1"/>
</dbReference>
<keyword evidence="4" id="KW-1185">Reference proteome</keyword>
<organism evidence="3 4">
    <name type="scientific">Naegleria lovaniensis</name>
    <name type="common">Amoeba</name>
    <dbReference type="NCBI Taxonomy" id="51637"/>
    <lineage>
        <taxon>Eukaryota</taxon>
        <taxon>Discoba</taxon>
        <taxon>Heterolobosea</taxon>
        <taxon>Tetramitia</taxon>
        <taxon>Eutetramitia</taxon>
        <taxon>Vahlkampfiidae</taxon>
        <taxon>Naegleria</taxon>
    </lineage>
</organism>
<dbReference type="GO" id="GO:0005085">
    <property type="term" value="F:guanyl-nucleotide exchange factor activity"/>
    <property type="evidence" value="ECO:0007669"/>
    <property type="project" value="TreeGrafter"/>
</dbReference>
<dbReference type="PANTHER" id="PTHR45982">
    <property type="entry name" value="REGULATOR OF CHROMOSOME CONDENSATION"/>
    <property type="match status" value="1"/>
</dbReference>
<feature type="repeat" description="RCC1" evidence="1">
    <location>
        <begin position="71"/>
        <end position="158"/>
    </location>
</feature>
<reference evidence="3 4" key="1">
    <citation type="journal article" date="2018" name="BMC Genomics">
        <title>The genome of Naegleria lovaniensis, the basis for a comparative approach to unravel pathogenicity factors of the human pathogenic amoeba N. fowleri.</title>
        <authorList>
            <person name="Liechti N."/>
            <person name="Schurch N."/>
            <person name="Bruggmann R."/>
            <person name="Wittwer M."/>
        </authorList>
    </citation>
    <scope>NUCLEOTIDE SEQUENCE [LARGE SCALE GENOMIC DNA]</scope>
    <source>
        <strain evidence="3 4">ATCC 30569</strain>
    </source>
</reference>
<name>A0AA88KI13_NAELO</name>
<dbReference type="PANTHER" id="PTHR45982:SF1">
    <property type="entry name" value="REGULATOR OF CHROMOSOME CONDENSATION"/>
    <property type="match status" value="1"/>
</dbReference>
<evidence type="ECO:0000313" key="3">
    <source>
        <dbReference type="EMBL" id="KAG2378403.1"/>
    </source>
</evidence>
<gene>
    <name evidence="3" type="ORF">C9374_008546</name>
</gene>
<sequence length="504" mass="57341">MSSQQETTLSLSSNGSYQHRQHEEDQPHSSFTNFQILGKSFQHLDHLSLLQQPIRQVSIGFGHVMILCENGKLYCFGRNDCGQLNLSIESNPSNSNIYGDTLDIMKLRHCLGPTTTTRVRVENNTGNNTGNNNDNTLPSLSIRSVHCGALHTMILCENNIIYACGSNSNGQISMPAQVALACGSEIEKFTRVDLSSCPLLQMPFSSMNATTTPMNRIKKLHCRFSHSGILSENGELYCCGRNYDLELGIPKEDKVLKFTQVLNIPKMKHFDFAWKYMVAISVDNVIYSSKYGILKTVRDENGNEFFCRYEKSTPNSFGDIIKLECGNEHTMFLNSRHELYGFGYSVDGQIGVNSVVKEVIRIALNQLKYDVIHDFTCAYNQSCIITKKGYLYVSGLWDFTGLSANHDDEDPEANQVILNYQKQKPPVNVFQFTKLPIPKKRFNSISMGNEIAFLFHRYDNEYEYEKQLKSKLFYQLKHYNSITNHSNSEEHPHSLFDIVMITHV</sequence>
<dbReference type="GeneID" id="68101000"/>
<dbReference type="InterPro" id="IPR009091">
    <property type="entry name" value="RCC1/BLIP-II"/>
</dbReference>
<dbReference type="Gene3D" id="2.130.10.30">
    <property type="entry name" value="Regulator of chromosome condensation 1/beta-lactamase-inhibitor protein II"/>
    <property type="match status" value="2"/>
</dbReference>
<comment type="caution">
    <text evidence="3">The sequence shown here is derived from an EMBL/GenBank/DDBJ whole genome shotgun (WGS) entry which is preliminary data.</text>
</comment>
<dbReference type="InterPro" id="IPR000408">
    <property type="entry name" value="Reg_chr_condens"/>
</dbReference>
<dbReference type="SUPFAM" id="SSF50985">
    <property type="entry name" value="RCC1/BLIP-II"/>
    <property type="match status" value="1"/>
</dbReference>
<dbReference type="EMBL" id="PYSW02000034">
    <property type="protein sequence ID" value="KAG2378403.1"/>
    <property type="molecule type" value="Genomic_DNA"/>
</dbReference>
<dbReference type="Pfam" id="PF13540">
    <property type="entry name" value="RCC1_2"/>
    <property type="match status" value="3"/>
</dbReference>